<evidence type="ECO:0000256" key="1">
    <source>
        <dbReference type="ARBA" id="ARBA00001445"/>
    </source>
</evidence>
<gene>
    <name evidence="8" type="ORF">B5766_05005</name>
</gene>
<evidence type="ECO:0000259" key="6">
    <source>
        <dbReference type="Pfam" id="PF17389"/>
    </source>
</evidence>
<evidence type="ECO:0000256" key="3">
    <source>
        <dbReference type="ARBA" id="ARBA00022801"/>
    </source>
</evidence>
<dbReference type="Pfam" id="PF05592">
    <property type="entry name" value="Bac_rhamnosid"/>
    <property type="match status" value="1"/>
</dbReference>
<proteinExistence type="predicted"/>
<dbReference type="InterPro" id="IPR013783">
    <property type="entry name" value="Ig-like_fold"/>
</dbReference>
<dbReference type="EC" id="3.2.1.40" evidence="2"/>
<dbReference type="Proteomes" id="UP000219994">
    <property type="component" value="Unassembled WGS sequence"/>
</dbReference>
<dbReference type="InterPro" id="IPR013737">
    <property type="entry name" value="Bac_rhamnosid_N"/>
</dbReference>
<feature type="domain" description="Alpha-L-rhamnosidase C-terminal" evidence="7">
    <location>
        <begin position="802"/>
        <end position="845"/>
    </location>
</feature>
<dbReference type="InterPro" id="IPR008902">
    <property type="entry name" value="Rhamnosid_concanavalin"/>
</dbReference>
<dbReference type="PANTHER" id="PTHR33307:SF6">
    <property type="entry name" value="ALPHA-RHAMNOSIDASE (EUROFUNG)-RELATED"/>
    <property type="match status" value="1"/>
</dbReference>
<evidence type="ECO:0000259" key="4">
    <source>
        <dbReference type="Pfam" id="PF05592"/>
    </source>
</evidence>
<evidence type="ECO:0000259" key="5">
    <source>
        <dbReference type="Pfam" id="PF08531"/>
    </source>
</evidence>
<feature type="domain" description="Alpha-L-rhamnosidase six-hairpin glycosidase" evidence="6">
    <location>
        <begin position="437"/>
        <end position="790"/>
    </location>
</feature>
<feature type="domain" description="Alpha-L-rhamnosidase concanavalin-like" evidence="4">
    <location>
        <begin position="326"/>
        <end position="411"/>
    </location>
</feature>
<dbReference type="Gene3D" id="2.60.40.10">
    <property type="entry name" value="Immunoglobulins"/>
    <property type="match status" value="1"/>
</dbReference>
<dbReference type="InterPro" id="IPR035398">
    <property type="entry name" value="Bac_rhamnosid_C"/>
</dbReference>
<dbReference type="GO" id="GO:0030596">
    <property type="term" value="F:alpha-L-rhamnosidase activity"/>
    <property type="evidence" value="ECO:0007669"/>
    <property type="project" value="UniProtKB-EC"/>
</dbReference>
<dbReference type="InterPro" id="IPR008928">
    <property type="entry name" value="6-hairpin_glycosidase_sf"/>
</dbReference>
<keyword evidence="3" id="KW-0378">Hydrolase</keyword>
<evidence type="ECO:0000313" key="8">
    <source>
        <dbReference type="EMBL" id="PDQ35624.1"/>
    </source>
</evidence>
<dbReference type="GO" id="GO:0005975">
    <property type="term" value="P:carbohydrate metabolic process"/>
    <property type="evidence" value="ECO:0007669"/>
    <property type="project" value="InterPro"/>
</dbReference>
<dbReference type="Gene3D" id="1.50.10.10">
    <property type="match status" value="1"/>
</dbReference>
<evidence type="ECO:0000259" key="7">
    <source>
        <dbReference type="Pfam" id="PF17390"/>
    </source>
</evidence>
<dbReference type="Pfam" id="PF17390">
    <property type="entry name" value="Bac_rhamnosid_C"/>
    <property type="match status" value="1"/>
</dbReference>
<protein>
    <recommendedName>
        <fullName evidence="2">alpha-L-rhamnosidase</fullName>
        <ecNumber evidence="2">3.2.1.40</ecNumber>
    </recommendedName>
</protein>
<dbReference type="Pfam" id="PF17389">
    <property type="entry name" value="Bac_rhamnosid6H"/>
    <property type="match status" value="1"/>
</dbReference>
<reference evidence="9" key="1">
    <citation type="submission" date="2017-03" db="EMBL/GenBank/DDBJ databases">
        <authorList>
            <person name="Lund M.B."/>
        </authorList>
    </citation>
    <scope>NUCLEOTIDE SEQUENCE [LARGE SCALE GENOMIC DNA]</scope>
</reference>
<accession>A0A2A6FRW8</accession>
<organism evidence="8 9">
    <name type="scientific">Candidatus Lumbricidiphila eiseniae</name>
    <dbReference type="NCBI Taxonomy" id="1969409"/>
    <lineage>
        <taxon>Bacteria</taxon>
        <taxon>Bacillati</taxon>
        <taxon>Actinomycetota</taxon>
        <taxon>Actinomycetes</taxon>
        <taxon>Micrococcales</taxon>
        <taxon>Microbacteriaceae</taxon>
        <taxon>Candidatus Lumbricidiphila</taxon>
    </lineage>
</organism>
<dbReference type="InterPro" id="IPR012341">
    <property type="entry name" value="6hp_glycosidase-like_sf"/>
</dbReference>
<dbReference type="InterPro" id="IPR016007">
    <property type="entry name" value="Alpha_rhamnosid"/>
</dbReference>
<dbReference type="Pfam" id="PF08531">
    <property type="entry name" value="Bac_rhamnosid_N"/>
    <property type="match status" value="1"/>
</dbReference>
<comment type="catalytic activity">
    <reaction evidence="1">
        <text>Hydrolysis of terminal non-reducing alpha-L-rhamnose residues in alpha-L-rhamnosides.</text>
        <dbReference type="EC" id="3.2.1.40"/>
    </reaction>
</comment>
<feature type="domain" description="Bacterial alpha-L-rhamnosidase N-terminal" evidence="5">
    <location>
        <begin position="148"/>
        <end position="310"/>
    </location>
</feature>
<dbReference type="Gene3D" id="2.60.120.260">
    <property type="entry name" value="Galactose-binding domain-like"/>
    <property type="match status" value="2"/>
</dbReference>
<evidence type="ECO:0000313" key="9">
    <source>
        <dbReference type="Proteomes" id="UP000219994"/>
    </source>
</evidence>
<dbReference type="AlphaFoldDB" id="A0A2A6FRW8"/>
<dbReference type="Pfam" id="PF25788">
    <property type="entry name" value="Ig_Rha78A_N"/>
    <property type="match status" value="1"/>
</dbReference>
<dbReference type="InterPro" id="IPR035396">
    <property type="entry name" value="Bac_rhamnosid6H"/>
</dbReference>
<sequence length="884" mass="97419">MSANQKCSHLDAELRAGYRTNPIGLPTARGVMLSWAVSDRVVLDRSAGYTVRVWDPDDKTPQWQATTRGNTIPCAGSPIGSRARRCWTVSAVTPEGIQLVSDPATFDSGLESESEWSATWISAPSLTFRRETWDPVPLLRKVVRVQQRPTRARLYVTALGVYRLWLNGVDITAGALLRPGWTDYRQRVLHQTFDVTAHIRSDHNVIAVELAKGWYAGRVGLQRQPGLYGDQPALRVQLEDAGNPIAVSDGTWRYSYGDIMASDLLCGETHDLRQGQDGWTQTTFDDSTWDTVQERRTLNVHITPQLHHSVTPFMEFPGRLVREHARGPAVFDFGQNIVGWTRLTTRTLPKADVIVRHGEILTPDDLVWRDNLRGAFQEERYTTGDNGLHVLEPRHTQHGFRYAEVWGMSPQVIDGALALRDDTAITAIALSGGQPVAGSFDCSSPELNRVAELVTWTVRDNSLEVITDCPQRDERLGWLGDAGVIAASAAYLFDLGAFLPKFARDAADAQHDDGAVPSYVPLVPPANPDGAPGWADGYVRLVHLAASRYGDLVTAAEHYSHLVRYLALVDAANPSGIRTERVGADFSDWLSLPEDAHEPPHPKYEYTGARSTSSRRVIATAHTIRSYDQLADIARLLDRQSDAERFTARAADIRLAYAKNFLDASGRIESDTQTVYAQAVGYEILRGSARAKAVARLAEKVRALGHLTTGIHGVEHIIPVLARNGHLDVAESLLFRQDMPSWNHMVRMGATTVWEKWDGISADGSMSTAEMNSFNHCALGAVGEFLFEGVAGLNARAVATAQTVVIAPVYLDQLDWARANYHSVGGTVLSSWERTEGMIRHSIHLAPGLRADYQIMPGYRIIGSDSDSLSLDSGHSEVLLERVG</sequence>
<evidence type="ECO:0000256" key="2">
    <source>
        <dbReference type="ARBA" id="ARBA00012652"/>
    </source>
</evidence>
<dbReference type="SUPFAM" id="SSF48208">
    <property type="entry name" value="Six-hairpin glycosidases"/>
    <property type="match status" value="1"/>
</dbReference>
<comment type="caution">
    <text evidence="8">The sequence shown here is derived from an EMBL/GenBank/DDBJ whole genome shotgun (WGS) entry which is preliminary data.</text>
</comment>
<dbReference type="EMBL" id="NAEP01000029">
    <property type="protein sequence ID" value="PDQ35624.1"/>
    <property type="molecule type" value="Genomic_DNA"/>
</dbReference>
<dbReference type="Gene3D" id="2.60.420.10">
    <property type="entry name" value="Maltose phosphorylase, domain 3"/>
    <property type="match status" value="1"/>
</dbReference>
<name>A0A2A6FRW8_9MICO</name>
<dbReference type="PANTHER" id="PTHR33307">
    <property type="entry name" value="ALPHA-RHAMNOSIDASE (EUROFUNG)"/>
    <property type="match status" value="1"/>
</dbReference>